<dbReference type="EMBL" id="CP002382">
    <property type="protein sequence ID" value="AEP09695.1"/>
    <property type="molecule type" value="Genomic_DNA"/>
</dbReference>
<gene>
    <name evidence="1" type="ordered locus">MICA_1374</name>
</gene>
<accession>G2KLZ9</accession>
<name>G2KLZ9_MICAA</name>
<dbReference type="Proteomes" id="UP000009286">
    <property type="component" value="Chromosome"/>
</dbReference>
<evidence type="ECO:0000313" key="1">
    <source>
        <dbReference type="EMBL" id="AEP09695.1"/>
    </source>
</evidence>
<dbReference type="eggNOG" id="COG3706">
    <property type="taxonomic scope" value="Bacteria"/>
</dbReference>
<reference evidence="1 2" key="1">
    <citation type="journal article" date="2011" name="BMC Genomics">
        <title>Genomic insights into an obligate epibiotic bacterial predator: Micavibrio aeruginosavorus ARL-13.</title>
        <authorList>
            <person name="Wang Z."/>
            <person name="Kadouri D."/>
            <person name="Wu M."/>
        </authorList>
    </citation>
    <scope>NUCLEOTIDE SEQUENCE [LARGE SCALE GENOMIC DNA]</scope>
    <source>
        <strain evidence="1 2">ARL-13</strain>
    </source>
</reference>
<dbReference type="AlphaFoldDB" id="G2KLZ9"/>
<dbReference type="STRING" id="856793.MICA_1374"/>
<dbReference type="KEGG" id="mai:MICA_1374"/>
<evidence type="ECO:0000313" key="2">
    <source>
        <dbReference type="Proteomes" id="UP000009286"/>
    </source>
</evidence>
<dbReference type="HOGENOM" id="CLU_563614_0_0_5"/>
<sequence length="470" mass="52384">MVGQGNMQQEQNFMSFKNNAVLGNALSNFFNKNGVVAAGRMEVLGLRTIRTNSGSRWDQLHSKITDVCKGVIAKYIGDDDMCVEFRDDAFIILFTESTIVESDLKITLIAEEMKRGLQALDGVEQITIKKDVSLIQMTDLDYNMPLVQSIVMLFEKGRVNGQIQLTASRSPNFSSVLHAGHDRAARLHHEMTAPHKKETGAMDDVHALPFTAVRYMPVWDHYKGRKVAQMAVADYPDAGGQAIRAHEAFYANAHGAMVIAMDMLVLRTVIAWFQANPDMIPDFGIICPVHHYTLSSMDGQQRYRALCQKIDERMKAYMLFMVMDVPAHTPWMTLHRMISPLKTFGRVLCGRVSLTSVGDADYEALRMAGFDVLGVMVNSPMASNGGRAYRLMESDIQNFVKRTRRHLISRTFLLGADDPKVALAAAAADVRFIAGDAIHACVPEPEASLDFHSGSFFRMWREGLVGVDVN</sequence>
<proteinExistence type="predicted"/>
<dbReference type="OrthoDB" id="7335474at2"/>
<protein>
    <submittedName>
        <fullName evidence="1">Uncharacterized protein</fullName>
    </submittedName>
</protein>
<organism evidence="1 2">
    <name type="scientific">Micavibrio aeruginosavorus (strain ARL-13)</name>
    <dbReference type="NCBI Taxonomy" id="856793"/>
    <lineage>
        <taxon>Bacteria</taxon>
        <taxon>Pseudomonadati</taxon>
        <taxon>Bdellovibrionota</taxon>
        <taxon>Bdellovibrionia</taxon>
        <taxon>Bdellovibrionales</taxon>
        <taxon>Pseudobdellovibrionaceae</taxon>
        <taxon>Micavibrio</taxon>
    </lineage>
</organism>
<keyword evidence="2" id="KW-1185">Reference proteome</keyword>